<name>A0AAD7H933_9AGAR</name>
<keyword evidence="2" id="KW-1185">Reference proteome</keyword>
<accession>A0AAD7H933</accession>
<evidence type="ECO:0000313" key="1">
    <source>
        <dbReference type="EMBL" id="KAJ7714922.1"/>
    </source>
</evidence>
<gene>
    <name evidence="1" type="ORF">B0H16DRAFT_1742351</name>
</gene>
<dbReference type="AlphaFoldDB" id="A0AAD7H933"/>
<comment type="caution">
    <text evidence="1">The sequence shown here is derived from an EMBL/GenBank/DDBJ whole genome shotgun (WGS) entry which is preliminary data.</text>
</comment>
<organism evidence="1 2">
    <name type="scientific">Mycena metata</name>
    <dbReference type="NCBI Taxonomy" id="1033252"/>
    <lineage>
        <taxon>Eukaryota</taxon>
        <taxon>Fungi</taxon>
        <taxon>Dikarya</taxon>
        <taxon>Basidiomycota</taxon>
        <taxon>Agaricomycotina</taxon>
        <taxon>Agaricomycetes</taxon>
        <taxon>Agaricomycetidae</taxon>
        <taxon>Agaricales</taxon>
        <taxon>Marasmiineae</taxon>
        <taxon>Mycenaceae</taxon>
        <taxon>Mycena</taxon>
    </lineage>
</organism>
<protein>
    <submittedName>
        <fullName evidence="1">Uncharacterized protein</fullName>
    </submittedName>
</protein>
<dbReference type="EMBL" id="JARKIB010000317">
    <property type="protein sequence ID" value="KAJ7714922.1"/>
    <property type="molecule type" value="Genomic_DNA"/>
</dbReference>
<sequence length="100" mass="10728">MVCDAPIKAFAACSSTYARNPSVHSISASTRCLPPPLPDNTAAYHREPPPPRRTVCDAEDAARALAITHGFATAVFFISPFSATAFSPSRSSNFFPSKQR</sequence>
<evidence type="ECO:0000313" key="2">
    <source>
        <dbReference type="Proteomes" id="UP001215598"/>
    </source>
</evidence>
<dbReference type="Proteomes" id="UP001215598">
    <property type="component" value="Unassembled WGS sequence"/>
</dbReference>
<proteinExistence type="predicted"/>
<reference evidence="1" key="1">
    <citation type="submission" date="2023-03" db="EMBL/GenBank/DDBJ databases">
        <title>Massive genome expansion in bonnet fungi (Mycena s.s.) driven by repeated elements and novel gene families across ecological guilds.</title>
        <authorList>
            <consortium name="Lawrence Berkeley National Laboratory"/>
            <person name="Harder C.B."/>
            <person name="Miyauchi S."/>
            <person name="Viragh M."/>
            <person name="Kuo A."/>
            <person name="Thoen E."/>
            <person name="Andreopoulos B."/>
            <person name="Lu D."/>
            <person name="Skrede I."/>
            <person name="Drula E."/>
            <person name="Henrissat B."/>
            <person name="Morin E."/>
            <person name="Kohler A."/>
            <person name="Barry K."/>
            <person name="LaButti K."/>
            <person name="Morin E."/>
            <person name="Salamov A."/>
            <person name="Lipzen A."/>
            <person name="Mereny Z."/>
            <person name="Hegedus B."/>
            <person name="Baldrian P."/>
            <person name="Stursova M."/>
            <person name="Weitz H."/>
            <person name="Taylor A."/>
            <person name="Grigoriev I.V."/>
            <person name="Nagy L.G."/>
            <person name="Martin F."/>
            <person name="Kauserud H."/>
        </authorList>
    </citation>
    <scope>NUCLEOTIDE SEQUENCE</scope>
    <source>
        <strain evidence="1">CBHHK182m</strain>
    </source>
</reference>